<proteinExistence type="inferred from homology"/>
<evidence type="ECO:0000256" key="3">
    <source>
        <dbReference type="ARBA" id="ARBA00017473"/>
    </source>
</evidence>
<dbReference type="AlphaFoldDB" id="A0A0X8FLL3"/>
<dbReference type="Proteomes" id="UP000062260">
    <property type="component" value="Chromosome"/>
</dbReference>
<dbReference type="NCBIfam" id="TIGR00154">
    <property type="entry name" value="ispE"/>
    <property type="match status" value="1"/>
</dbReference>
<dbReference type="InterPro" id="IPR006204">
    <property type="entry name" value="GHMP_kinase_N_dom"/>
</dbReference>
<evidence type="ECO:0000313" key="12">
    <source>
        <dbReference type="EMBL" id="AMB99545.1"/>
    </source>
</evidence>
<dbReference type="GO" id="GO:0005524">
    <property type="term" value="F:ATP binding"/>
    <property type="evidence" value="ECO:0007669"/>
    <property type="project" value="UniProtKB-UniRule"/>
</dbReference>
<keyword evidence="9" id="KW-0414">Isoprene biosynthesis</keyword>
<comment type="catalytic activity">
    <reaction evidence="9">
        <text>4-CDP-2-C-methyl-D-erythritol + ATP = 4-CDP-2-C-methyl-D-erythritol 2-phosphate + ADP + H(+)</text>
        <dbReference type="Rhea" id="RHEA:18437"/>
        <dbReference type="ChEBI" id="CHEBI:15378"/>
        <dbReference type="ChEBI" id="CHEBI:30616"/>
        <dbReference type="ChEBI" id="CHEBI:57823"/>
        <dbReference type="ChEBI" id="CHEBI:57919"/>
        <dbReference type="ChEBI" id="CHEBI:456216"/>
        <dbReference type="EC" id="2.7.1.148"/>
    </reaction>
</comment>
<evidence type="ECO:0000256" key="6">
    <source>
        <dbReference type="ARBA" id="ARBA00022777"/>
    </source>
</evidence>
<dbReference type="EMBL" id="CP014163">
    <property type="protein sequence ID" value="AMB99545.1"/>
    <property type="molecule type" value="Genomic_DNA"/>
</dbReference>
<feature type="binding site" evidence="9">
    <location>
        <begin position="94"/>
        <end position="104"/>
    </location>
    <ligand>
        <name>ATP</name>
        <dbReference type="ChEBI" id="CHEBI:30616"/>
    </ligand>
</feature>
<comment type="function">
    <text evidence="9">Catalyzes the phosphorylation of the position 2 hydroxy group of 4-diphosphocytidyl-2C-methyl-D-erythritol.</text>
</comment>
<evidence type="ECO:0000256" key="8">
    <source>
        <dbReference type="ARBA" id="ARBA00032554"/>
    </source>
</evidence>
<dbReference type="PIRSF" id="PIRSF010376">
    <property type="entry name" value="IspE"/>
    <property type="match status" value="1"/>
</dbReference>
<comment type="pathway">
    <text evidence="9">Isoprenoid biosynthesis; isopentenyl diphosphate biosynthesis via DXP pathway; isopentenyl diphosphate from 1-deoxy-D-xylulose 5-phosphate: step 3/6.</text>
</comment>
<evidence type="ECO:0000259" key="10">
    <source>
        <dbReference type="Pfam" id="PF00288"/>
    </source>
</evidence>
<reference evidence="13" key="2">
    <citation type="submission" date="2016-01" db="EMBL/GenBank/DDBJ databases">
        <title>Six Aerococcus type strain genome sequencing and assembly using PacBio and Illumina Hiseq.</title>
        <authorList>
            <person name="Carkaci D."/>
            <person name="Dargis R."/>
            <person name="Nielsen X.C."/>
            <person name="Skovgaard O."/>
            <person name="Fuursted K."/>
            <person name="Christensen J.J."/>
        </authorList>
    </citation>
    <scope>NUCLEOTIDE SEQUENCE [LARGE SCALE GENOMIC DNA]</scope>
    <source>
        <strain evidence="13">CCUG42038B</strain>
    </source>
</reference>
<feature type="active site" evidence="9">
    <location>
        <position position="136"/>
    </location>
</feature>
<dbReference type="STRING" id="128944.AWM75_05825"/>
<dbReference type="PANTHER" id="PTHR43527">
    <property type="entry name" value="4-DIPHOSPHOCYTIDYL-2-C-METHYL-D-ERYTHRITOL KINASE, CHLOROPLASTIC"/>
    <property type="match status" value="1"/>
</dbReference>
<reference evidence="12 13" key="1">
    <citation type="journal article" date="2016" name="Genome Announc.">
        <title>Complete Genome Sequences of Aerococcus christensenii CCUG 28831T, Aerococcus sanguinicola CCUG 43001T, Aerococcus urinae CCUG 36881T, Aerococcus urinaeequi CCUG 28094T, Aerococcus urinaehominis CCUG 42038 BT, and Aerococcus viridans CCUG 4311T.</title>
        <authorList>
            <person name="Carkaci D."/>
            <person name="Dargis R."/>
            <person name="Nielsen X.C."/>
            <person name="Skovgaard O."/>
            <person name="Fuursted K."/>
            <person name="Christensen J.J."/>
        </authorList>
    </citation>
    <scope>NUCLEOTIDE SEQUENCE [LARGE SCALE GENOMIC DNA]</scope>
    <source>
        <strain evidence="12 13">CCUG42038B</strain>
    </source>
</reference>
<keyword evidence="5 9" id="KW-0547">Nucleotide-binding</keyword>
<comment type="similarity">
    <text evidence="1 9">Belongs to the GHMP kinase family. IspE subfamily.</text>
</comment>
<dbReference type="Gene3D" id="3.30.230.10">
    <property type="match status" value="1"/>
</dbReference>
<dbReference type="OrthoDB" id="9809438at2"/>
<dbReference type="InterPro" id="IPR036554">
    <property type="entry name" value="GHMP_kinase_C_sf"/>
</dbReference>
<feature type="active site" evidence="9">
    <location>
        <position position="10"/>
    </location>
</feature>
<gene>
    <name evidence="12" type="primary">ipk</name>
    <name evidence="9" type="synonym">ispE</name>
    <name evidence="12" type="ORF">AWM75_05825</name>
</gene>
<keyword evidence="4 9" id="KW-0808">Transferase</keyword>
<dbReference type="HAMAP" id="MF_00061">
    <property type="entry name" value="IspE"/>
    <property type="match status" value="1"/>
</dbReference>
<dbReference type="GO" id="GO:0019288">
    <property type="term" value="P:isopentenyl diphosphate biosynthetic process, methylerythritol 4-phosphate pathway"/>
    <property type="evidence" value="ECO:0007669"/>
    <property type="project" value="UniProtKB-UniRule"/>
</dbReference>
<dbReference type="SUPFAM" id="SSF54211">
    <property type="entry name" value="Ribosomal protein S5 domain 2-like"/>
    <property type="match status" value="1"/>
</dbReference>
<protein>
    <recommendedName>
        <fullName evidence="3 9">4-diphosphocytidyl-2-C-methyl-D-erythritol kinase</fullName>
        <shortName evidence="9">CMK</shortName>
        <ecNumber evidence="2 9">2.7.1.148</ecNumber>
    </recommendedName>
    <alternativeName>
        <fullName evidence="8 9">4-(cytidine-5'-diphospho)-2-C-methyl-D-erythritol kinase</fullName>
    </alternativeName>
</protein>
<accession>A0A0X8FLL3</accession>
<dbReference type="SUPFAM" id="SSF55060">
    <property type="entry name" value="GHMP Kinase, C-terminal domain"/>
    <property type="match status" value="1"/>
</dbReference>
<dbReference type="PANTHER" id="PTHR43527:SF2">
    <property type="entry name" value="4-DIPHOSPHOCYTIDYL-2-C-METHYL-D-ERYTHRITOL KINASE, CHLOROPLASTIC"/>
    <property type="match status" value="1"/>
</dbReference>
<keyword evidence="6 9" id="KW-0418">Kinase</keyword>
<keyword evidence="7 9" id="KW-0067">ATP-binding</keyword>
<feature type="domain" description="GHMP kinase C-terminal" evidence="11">
    <location>
        <begin position="199"/>
        <end position="274"/>
    </location>
</feature>
<dbReference type="GO" id="GO:0050515">
    <property type="term" value="F:4-(cytidine 5'-diphospho)-2-C-methyl-D-erythritol kinase activity"/>
    <property type="evidence" value="ECO:0007669"/>
    <property type="project" value="UniProtKB-UniRule"/>
</dbReference>
<evidence type="ECO:0000256" key="9">
    <source>
        <dbReference type="HAMAP-Rule" id="MF_00061"/>
    </source>
</evidence>
<evidence type="ECO:0000256" key="2">
    <source>
        <dbReference type="ARBA" id="ARBA00012052"/>
    </source>
</evidence>
<dbReference type="KEGG" id="auh:AWM75_05825"/>
<dbReference type="EC" id="2.7.1.148" evidence="2 9"/>
<evidence type="ECO:0000256" key="5">
    <source>
        <dbReference type="ARBA" id="ARBA00022741"/>
    </source>
</evidence>
<dbReference type="InterPro" id="IPR020568">
    <property type="entry name" value="Ribosomal_Su5_D2-typ_SF"/>
</dbReference>
<feature type="domain" description="GHMP kinase N-terminal" evidence="10">
    <location>
        <begin position="66"/>
        <end position="144"/>
    </location>
</feature>
<keyword evidence="13" id="KW-1185">Reference proteome</keyword>
<evidence type="ECO:0000256" key="1">
    <source>
        <dbReference type="ARBA" id="ARBA00009684"/>
    </source>
</evidence>
<evidence type="ECO:0000313" key="13">
    <source>
        <dbReference type="Proteomes" id="UP000062260"/>
    </source>
</evidence>
<dbReference type="InterPro" id="IPR004424">
    <property type="entry name" value="IspE"/>
</dbReference>
<organism evidence="12 13">
    <name type="scientific">Aerococcus urinaehominis</name>
    <dbReference type="NCBI Taxonomy" id="128944"/>
    <lineage>
        <taxon>Bacteria</taxon>
        <taxon>Bacillati</taxon>
        <taxon>Bacillota</taxon>
        <taxon>Bacilli</taxon>
        <taxon>Lactobacillales</taxon>
        <taxon>Aerococcaceae</taxon>
        <taxon>Aerococcus</taxon>
    </lineage>
</organism>
<dbReference type="Gene3D" id="3.30.70.890">
    <property type="entry name" value="GHMP kinase, C-terminal domain"/>
    <property type="match status" value="1"/>
</dbReference>
<evidence type="ECO:0000259" key="11">
    <source>
        <dbReference type="Pfam" id="PF08544"/>
    </source>
</evidence>
<dbReference type="InterPro" id="IPR014721">
    <property type="entry name" value="Ribsml_uS5_D2-typ_fold_subgr"/>
</dbReference>
<name>A0A0X8FLL3_9LACT</name>
<dbReference type="RefSeq" id="WP_067979533.1">
    <property type="nucleotide sequence ID" value="NZ_CP014163.1"/>
</dbReference>
<evidence type="ECO:0000256" key="7">
    <source>
        <dbReference type="ARBA" id="ARBA00022840"/>
    </source>
</evidence>
<dbReference type="UniPathway" id="UPA00056">
    <property type="reaction ID" value="UER00094"/>
</dbReference>
<dbReference type="Pfam" id="PF08544">
    <property type="entry name" value="GHMP_kinases_C"/>
    <property type="match status" value="1"/>
</dbReference>
<dbReference type="InterPro" id="IPR013750">
    <property type="entry name" value="GHMP_kinase_C_dom"/>
</dbReference>
<dbReference type="GO" id="GO:0016114">
    <property type="term" value="P:terpenoid biosynthetic process"/>
    <property type="evidence" value="ECO:0007669"/>
    <property type="project" value="UniProtKB-UniRule"/>
</dbReference>
<sequence>METYEIAPAKINLAQDILFKRPDGYHEIDMVMASVDLSDYLTFKCRSDQEIRVTTSQAFLPNDKRNHAYQAARLLQVNYQVAKGVDIGIKKRIPVAAGLGGGSTNAAAVLRALNRLWHLHLSQEELVKLASQLGSDVPYSLVGGVARVQGMGEIIKPLSKLPVSWVIIAKPPISVSTRKIFNQVDMQEFLKQPNASQVAAAIEAQDYQALMAATGNSLEQVTFARYPWLAELKAKMEKFGAQGVTMSGSGPSIIGFTQHQQRGQRIFNGLKGFCEEVYLVRVLNRPQDLRP</sequence>
<evidence type="ECO:0000256" key="4">
    <source>
        <dbReference type="ARBA" id="ARBA00022679"/>
    </source>
</evidence>
<dbReference type="Pfam" id="PF00288">
    <property type="entry name" value="GHMP_kinases_N"/>
    <property type="match status" value="1"/>
</dbReference>